<reference evidence="2 3" key="1">
    <citation type="submission" date="2024-03" db="EMBL/GenBank/DDBJ databases">
        <title>Novel species of the genus Variovorax.</title>
        <authorList>
            <person name="Liu Q."/>
            <person name="Xin Y.-H."/>
        </authorList>
    </citation>
    <scope>NUCLEOTIDE SEQUENCE [LARGE SCALE GENOMIC DNA]</scope>
    <source>
        <strain evidence="2 3">KACC 18899</strain>
    </source>
</reference>
<gene>
    <name evidence="2" type="ORF">WKW77_01125</name>
</gene>
<keyword evidence="3" id="KW-1185">Reference proteome</keyword>
<proteinExistence type="predicted"/>
<organism evidence="2 3">
    <name type="scientific">Variovorax ureilyticus</name>
    <dbReference type="NCBI Taxonomy" id="1836198"/>
    <lineage>
        <taxon>Bacteria</taxon>
        <taxon>Pseudomonadati</taxon>
        <taxon>Pseudomonadota</taxon>
        <taxon>Betaproteobacteria</taxon>
        <taxon>Burkholderiales</taxon>
        <taxon>Comamonadaceae</taxon>
        <taxon>Variovorax</taxon>
    </lineage>
</organism>
<protein>
    <submittedName>
        <fullName evidence="2">Uncharacterized protein</fullName>
    </submittedName>
</protein>
<evidence type="ECO:0000313" key="2">
    <source>
        <dbReference type="EMBL" id="MEJ8809650.1"/>
    </source>
</evidence>
<name>A0ABU8V7W2_9BURK</name>
<accession>A0ABU8V7W2</accession>
<dbReference type="Proteomes" id="UP001365846">
    <property type="component" value="Unassembled WGS sequence"/>
</dbReference>
<feature type="compositionally biased region" description="Polar residues" evidence="1">
    <location>
        <begin position="48"/>
        <end position="64"/>
    </location>
</feature>
<evidence type="ECO:0000256" key="1">
    <source>
        <dbReference type="SAM" id="MobiDB-lite"/>
    </source>
</evidence>
<evidence type="ECO:0000313" key="3">
    <source>
        <dbReference type="Proteomes" id="UP001365846"/>
    </source>
</evidence>
<sequence length="75" mass="7889">MRAIGLIGLVLALLLVGVLAKKQMSPAVAPALPPGAQATHPAPAGDARTQSRQIQEQIKQSLDAAQQRRPMPDDD</sequence>
<feature type="region of interest" description="Disordered" evidence="1">
    <location>
        <begin position="28"/>
        <end position="75"/>
    </location>
</feature>
<dbReference type="EMBL" id="JBBKZU010000001">
    <property type="protein sequence ID" value="MEJ8809650.1"/>
    <property type="molecule type" value="Genomic_DNA"/>
</dbReference>
<comment type="caution">
    <text evidence="2">The sequence shown here is derived from an EMBL/GenBank/DDBJ whole genome shotgun (WGS) entry which is preliminary data.</text>
</comment>
<dbReference type="RefSeq" id="WP_340354987.1">
    <property type="nucleotide sequence ID" value="NZ_JBBKZU010000001.1"/>
</dbReference>